<proteinExistence type="predicted"/>
<evidence type="ECO:0000313" key="2">
    <source>
        <dbReference type="EMBL" id="QDV08808.1"/>
    </source>
</evidence>
<name>A0A518EXJ6_9BACT</name>
<organism evidence="2 3">
    <name type="scientific">Saltatorellus ferox</name>
    <dbReference type="NCBI Taxonomy" id="2528018"/>
    <lineage>
        <taxon>Bacteria</taxon>
        <taxon>Pseudomonadati</taxon>
        <taxon>Planctomycetota</taxon>
        <taxon>Planctomycetia</taxon>
        <taxon>Planctomycetia incertae sedis</taxon>
        <taxon>Saltatorellus</taxon>
    </lineage>
</organism>
<feature type="compositionally biased region" description="Low complexity" evidence="1">
    <location>
        <begin position="11"/>
        <end position="23"/>
    </location>
</feature>
<dbReference type="SUPFAM" id="SSF58113">
    <property type="entry name" value="Apolipoprotein A-I"/>
    <property type="match status" value="1"/>
</dbReference>
<accession>A0A518EXJ6</accession>
<feature type="region of interest" description="Disordered" evidence="1">
    <location>
        <begin position="1"/>
        <end position="25"/>
    </location>
</feature>
<evidence type="ECO:0000256" key="1">
    <source>
        <dbReference type="SAM" id="MobiDB-lite"/>
    </source>
</evidence>
<protein>
    <submittedName>
        <fullName evidence="2">Uncharacterized protein</fullName>
    </submittedName>
</protein>
<feature type="compositionally biased region" description="Polar residues" evidence="1">
    <location>
        <begin position="1"/>
        <end position="10"/>
    </location>
</feature>
<keyword evidence="3" id="KW-1185">Reference proteome</keyword>
<dbReference type="RefSeq" id="WP_145202105.1">
    <property type="nucleotide sequence ID" value="NZ_CP036434.1"/>
</dbReference>
<gene>
    <name evidence="2" type="ORF">Poly30_43630</name>
</gene>
<evidence type="ECO:0000313" key="3">
    <source>
        <dbReference type="Proteomes" id="UP000320390"/>
    </source>
</evidence>
<reference evidence="2 3" key="1">
    <citation type="submission" date="2019-02" db="EMBL/GenBank/DDBJ databases">
        <title>Deep-cultivation of Planctomycetes and their phenomic and genomic characterization uncovers novel biology.</title>
        <authorList>
            <person name="Wiegand S."/>
            <person name="Jogler M."/>
            <person name="Boedeker C."/>
            <person name="Pinto D."/>
            <person name="Vollmers J."/>
            <person name="Rivas-Marin E."/>
            <person name="Kohn T."/>
            <person name="Peeters S.H."/>
            <person name="Heuer A."/>
            <person name="Rast P."/>
            <person name="Oberbeckmann S."/>
            <person name="Bunk B."/>
            <person name="Jeske O."/>
            <person name="Meyerdierks A."/>
            <person name="Storesund J.E."/>
            <person name="Kallscheuer N."/>
            <person name="Luecker S."/>
            <person name="Lage O.M."/>
            <person name="Pohl T."/>
            <person name="Merkel B.J."/>
            <person name="Hornburger P."/>
            <person name="Mueller R.-W."/>
            <person name="Bruemmer F."/>
            <person name="Labrenz M."/>
            <person name="Spormann A.M."/>
            <person name="Op den Camp H."/>
            <person name="Overmann J."/>
            <person name="Amann R."/>
            <person name="Jetten M.S.M."/>
            <person name="Mascher T."/>
            <person name="Medema M.H."/>
            <person name="Devos D.P."/>
            <person name="Kaster A.-K."/>
            <person name="Ovreas L."/>
            <person name="Rohde M."/>
            <person name="Galperin M.Y."/>
            <person name="Jogler C."/>
        </authorList>
    </citation>
    <scope>NUCLEOTIDE SEQUENCE [LARGE SCALE GENOMIC DNA]</scope>
    <source>
        <strain evidence="2 3">Poly30</strain>
    </source>
</reference>
<dbReference type="AlphaFoldDB" id="A0A518EXJ6"/>
<dbReference type="EMBL" id="CP036434">
    <property type="protein sequence ID" value="QDV08808.1"/>
    <property type="molecule type" value="Genomic_DNA"/>
</dbReference>
<sequence>MTKTTAQKTHSAAGSTSPATTAAEEAEALSRVRDLLFGETAREHSDQLQVLQEQIDHEVEALRAEYEVEMASLRAEMKREFDSLRWQLNDLATAKVARQDLGAILTEMADRLATVG</sequence>
<dbReference type="Proteomes" id="UP000320390">
    <property type="component" value="Chromosome"/>
</dbReference>